<proteinExistence type="predicted"/>
<dbReference type="InParanoid" id="A0A5R8QFP2"/>
<dbReference type="EMBL" id="VBWP01000003">
    <property type="protein sequence ID" value="TLG75283.1"/>
    <property type="molecule type" value="Genomic_DNA"/>
</dbReference>
<dbReference type="Proteomes" id="UP000306912">
    <property type="component" value="Unassembled WGS sequence"/>
</dbReference>
<evidence type="ECO:0000313" key="2">
    <source>
        <dbReference type="EMBL" id="TLG75283.1"/>
    </source>
</evidence>
<comment type="caution">
    <text evidence="2">The sequence shown here is derived from an EMBL/GenBank/DDBJ whole genome shotgun (WGS) entry which is preliminary data.</text>
</comment>
<sequence>MNINFMTLHVGDLAASEKFYTEVLGLKELRRFNAGPTTEILFLVGENGFELELVASSDAEPVKASGVSMGIYVESMATVLAHLEACGVKIEHEPMTVGNGSQLLFVKDPDGFEVEFVAEPANK</sequence>
<gene>
    <name evidence="2" type="ORF">FEZ08_04345</name>
</gene>
<feature type="domain" description="VOC" evidence="1">
    <location>
        <begin position="2"/>
        <end position="119"/>
    </location>
</feature>
<dbReference type="OrthoDB" id="192739at2"/>
<dbReference type="InterPro" id="IPR037523">
    <property type="entry name" value="VOC_core"/>
</dbReference>
<dbReference type="RefSeq" id="WP_138190504.1">
    <property type="nucleotide sequence ID" value="NZ_VBWP01000003.1"/>
</dbReference>
<organism evidence="2 3">
    <name type="scientific">Culicoidibacter larvae</name>
    <dbReference type="NCBI Taxonomy" id="2579976"/>
    <lineage>
        <taxon>Bacteria</taxon>
        <taxon>Bacillati</taxon>
        <taxon>Bacillota</taxon>
        <taxon>Culicoidibacteria</taxon>
        <taxon>Culicoidibacterales</taxon>
        <taxon>Culicoidibacteraceae</taxon>
        <taxon>Culicoidibacter</taxon>
    </lineage>
</organism>
<dbReference type="AlphaFoldDB" id="A0A5R8QFP2"/>
<dbReference type="PANTHER" id="PTHR36113:SF1">
    <property type="entry name" value="GLYOXALASE_BLEOMYCIN RESISTANCE PROTEIN_DIOXYGENASE"/>
    <property type="match status" value="1"/>
</dbReference>
<dbReference type="Pfam" id="PF00903">
    <property type="entry name" value="Glyoxalase"/>
    <property type="match status" value="1"/>
</dbReference>
<dbReference type="CDD" id="cd06587">
    <property type="entry name" value="VOC"/>
    <property type="match status" value="1"/>
</dbReference>
<dbReference type="PANTHER" id="PTHR36113">
    <property type="entry name" value="LYASE, PUTATIVE-RELATED-RELATED"/>
    <property type="match status" value="1"/>
</dbReference>
<protein>
    <submittedName>
        <fullName evidence="2">VOC family protein</fullName>
    </submittedName>
</protein>
<evidence type="ECO:0000313" key="3">
    <source>
        <dbReference type="Proteomes" id="UP000306912"/>
    </source>
</evidence>
<dbReference type="InterPro" id="IPR051332">
    <property type="entry name" value="Fosfomycin_Res_Enzymes"/>
</dbReference>
<dbReference type="PROSITE" id="PS51819">
    <property type="entry name" value="VOC"/>
    <property type="match status" value="1"/>
</dbReference>
<dbReference type="InterPro" id="IPR029068">
    <property type="entry name" value="Glyas_Bleomycin-R_OHBP_Dase"/>
</dbReference>
<dbReference type="InterPro" id="IPR004360">
    <property type="entry name" value="Glyas_Fos-R_dOase_dom"/>
</dbReference>
<evidence type="ECO:0000259" key="1">
    <source>
        <dbReference type="PROSITE" id="PS51819"/>
    </source>
</evidence>
<name>A0A5R8QFP2_9FIRM</name>
<accession>A0A5R8QFP2</accession>
<reference evidence="2 3" key="1">
    <citation type="submission" date="2019-05" db="EMBL/GenBank/DDBJ databases">
        <title>Culicoidintestinum kansasii gen. nov., sp. nov. from the gastrointestinal tract of the biting midge, Culicoides sonorensis.</title>
        <authorList>
            <person name="Neupane S."/>
            <person name="Ghosh A."/>
            <person name="Gunther S."/>
            <person name="Martin K."/>
            <person name="Zurek L."/>
        </authorList>
    </citation>
    <scope>NUCLEOTIDE SEQUENCE [LARGE SCALE GENOMIC DNA]</scope>
    <source>
        <strain evidence="2 3">CS-1</strain>
    </source>
</reference>
<keyword evidence="3" id="KW-1185">Reference proteome</keyword>
<dbReference type="SUPFAM" id="SSF54593">
    <property type="entry name" value="Glyoxalase/Bleomycin resistance protein/Dihydroxybiphenyl dioxygenase"/>
    <property type="match status" value="1"/>
</dbReference>
<dbReference type="Gene3D" id="3.10.180.10">
    <property type="entry name" value="2,3-Dihydroxybiphenyl 1,2-Dioxygenase, domain 1"/>
    <property type="match status" value="1"/>
</dbReference>
<dbReference type="FunCoup" id="A0A5R8QFP2">
    <property type="interactions" value="256"/>
</dbReference>